<dbReference type="STRING" id="1150626.PHAMO_510070"/>
<dbReference type="EMBL" id="CAHP01000047">
    <property type="protein sequence ID" value="CCG42956.1"/>
    <property type="molecule type" value="Genomic_DNA"/>
</dbReference>
<comment type="caution">
    <text evidence="3">The sequence shown here is derived from an EMBL/GenBank/DDBJ whole genome shotgun (WGS) entry which is preliminary data.</text>
</comment>
<keyword evidence="4" id="KW-1185">Reference proteome</keyword>
<protein>
    <submittedName>
        <fullName evidence="3">Antifreeze glycopeptide polyprotein</fullName>
    </submittedName>
</protein>
<name>H8FX68_MAGML</name>
<sequence length="567" mass="58666">MIISHADRLRALILVLLLAATPAIADPSDGEAESSPIADEGVFTPGPARQAGGSSRFEVRELTAPDPEAVGILDDRHGGLGSGLWGGTAAATVRRLVPRLPVAESRAMRALTRRLLLTAAIAPDKIGVETPSLLELRAERLAALGETEGLTALMKAVPSASASPALARIRAETLLLSGDNKAACAEIAARGPDDSRFKVFCALSSGKVLEANMALDLMRDRKESDATFVVAADAMAGTPPPKLDKLPVLTPLHLAAFRAAKIPLPLETVPTLAPGSLGAVIANPVNSLDTRLLAAERAEALGLLDTDTLRRLYAELTFNAAEAQLAQSQGDRTPRGRALLLRSIPVEASPAVRAGLIVRVLAAAAERGAFPATARLYAPLIADLAPTPDLAPSAPSLARAQIAAGRPDAAGPWLALARSDPAAAKAAKSVALLYRLALPGADPAPIELPSGDGLAPDAVSRRAEVLLSLLAGVGEKIPSGLWLSSLRDPSVAPALVPRSALRIMARAAAEDVRTGETVLLTLVGLGDGGLDRADPEMLNRAVTHLRMIGLEREARALAVEAAFANGL</sequence>
<dbReference type="Proteomes" id="UP000004169">
    <property type="component" value="Unassembled WGS sequence"/>
</dbReference>
<reference evidence="3 4" key="1">
    <citation type="journal article" date="2012" name="J. Bacteriol.">
        <title>Draft Genome Sequence of the Purple Photosynthetic Bacterium Phaeospirillum molischianum DSM120, a Particularly Versatile Bacterium.</title>
        <authorList>
            <person name="Duquesne K."/>
            <person name="Prima V."/>
            <person name="Ji B."/>
            <person name="Rouy Z."/>
            <person name="Medigue C."/>
            <person name="Talla E."/>
            <person name="Sturgis J.N."/>
        </authorList>
    </citation>
    <scope>NUCLEOTIDE SEQUENCE [LARGE SCALE GENOMIC DNA]</scope>
    <source>
        <strain evidence="4">DSM120</strain>
    </source>
</reference>
<evidence type="ECO:0000313" key="4">
    <source>
        <dbReference type="Proteomes" id="UP000004169"/>
    </source>
</evidence>
<dbReference type="RefSeq" id="WP_002730864.1">
    <property type="nucleotide sequence ID" value="NZ_CAHP01000047.1"/>
</dbReference>
<evidence type="ECO:0000256" key="2">
    <source>
        <dbReference type="SAM" id="SignalP"/>
    </source>
</evidence>
<organism evidence="3 4">
    <name type="scientific">Magnetospirillum molischianum DSM 120</name>
    <dbReference type="NCBI Taxonomy" id="1150626"/>
    <lineage>
        <taxon>Bacteria</taxon>
        <taxon>Pseudomonadati</taxon>
        <taxon>Pseudomonadota</taxon>
        <taxon>Alphaproteobacteria</taxon>
        <taxon>Rhodospirillales</taxon>
        <taxon>Rhodospirillaceae</taxon>
        <taxon>Magnetospirillum</taxon>
    </lineage>
</organism>
<evidence type="ECO:0000256" key="1">
    <source>
        <dbReference type="SAM" id="MobiDB-lite"/>
    </source>
</evidence>
<dbReference type="OrthoDB" id="8477642at2"/>
<keyword evidence="2" id="KW-0732">Signal</keyword>
<accession>H8FX68</accession>
<proteinExistence type="predicted"/>
<feature type="region of interest" description="Disordered" evidence="1">
    <location>
        <begin position="27"/>
        <end position="55"/>
    </location>
</feature>
<dbReference type="eggNOG" id="ENOG5033R2I">
    <property type="taxonomic scope" value="Bacteria"/>
</dbReference>
<feature type="signal peptide" evidence="2">
    <location>
        <begin position="1"/>
        <end position="25"/>
    </location>
</feature>
<feature type="chain" id="PRO_5003612448" evidence="2">
    <location>
        <begin position="26"/>
        <end position="567"/>
    </location>
</feature>
<gene>
    <name evidence="3" type="ORF">PHAMO_510070</name>
</gene>
<dbReference type="AlphaFoldDB" id="H8FX68"/>
<evidence type="ECO:0000313" key="3">
    <source>
        <dbReference type="EMBL" id="CCG42956.1"/>
    </source>
</evidence>